<evidence type="ECO:0000313" key="3">
    <source>
        <dbReference type="EMBL" id="URN95017.1"/>
    </source>
</evidence>
<keyword evidence="1" id="KW-0723">Serine/threonine-protein kinase</keyword>
<protein>
    <submittedName>
        <fullName evidence="3">Anti-sigma B factor RsbW</fullName>
        <ecNumber evidence="3">2.7.11.1</ecNumber>
    </submittedName>
</protein>
<dbReference type="SUPFAM" id="SSF55874">
    <property type="entry name" value="ATPase domain of HSP90 chaperone/DNA topoisomerase II/histidine kinase"/>
    <property type="match status" value="1"/>
</dbReference>
<dbReference type="InterPro" id="IPR036890">
    <property type="entry name" value="HATPase_C_sf"/>
</dbReference>
<evidence type="ECO:0000259" key="2">
    <source>
        <dbReference type="Pfam" id="PF13581"/>
    </source>
</evidence>
<dbReference type="InterPro" id="IPR050267">
    <property type="entry name" value="Anti-sigma-factor_SerPK"/>
</dbReference>
<dbReference type="AlphaFoldDB" id="A0A9J6ZH11"/>
<organism evidence="3 4">
    <name type="scientific">Candidatus Pristimantibacillus lignocellulolyticus</name>
    <dbReference type="NCBI Taxonomy" id="2994561"/>
    <lineage>
        <taxon>Bacteria</taxon>
        <taxon>Bacillati</taxon>
        <taxon>Bacillota</taxon>
        <taxon>Bacilli</taxon>
        <taxon>Bacillales</taxon>
        <taxon>Paenibacillaceae</taxon>
        <taxon>Candidatus Pristimantibacillus</taxon>
    </lineage>
</organism>
<dbReference type="PANTHER" id="PTHR35526:SF3">
    <property type="entry name" value="ANTI-SIGMA-F FACTOR RSBW"/>
    <property type="match status" value="1"/>
</dbReference>
<sequence length="147" mass="16438">MTNPRIQLTIPAQAEYIDIVRLTLYGVANKAGFSYEDIEDMKVAVSEACTNAVLHAYDFQHFGLINVTFDLERDYICITVKDSGSSFQYEQTIGKSGALHNQPLDNIVPGGLGIYMMHALMDSVEFRTDLGTEVILTKRLSRKEELA</sequence>
<dbReference type="NCBIfam" id="NF003144">
    <property type="entry name" value="PRK04069.1"/>
    <property type="match status" value="1"/>
</dbReference>
<dbReference type="EMBL" id="CP097899">
    <property type="protein sequence ID" value="URN95017.1"/>
    <property type="molecule type" value="Genomic_DNA"/>
</dbReference>
<reference evidence="3" key="1">
    <citation type="submission" date="2022-05" db="EMBL/GenBank/DDBJ databases">
        <title>Novel bacterial taxa in a minimal lignocellulolytic consortium and its capacity to transform plastics disclosed by genome-resolved metagenomics.</title>
        <authorList>
            <person name="Rodriguez C.A.D."/>
            <person name="Diaz-Garcia L."/>
            <person name="Herrera K."/>
            <person name="Tarazona N.A."/>
            <person name="Sproer C."/>
            <person name="Overmann J."/>
            <person name="Jimenez D.J."/>
        </authorList>
    </citation>
    <scope>NUCLEOTIDE SEQUENCE</scope>
    <source>
        <strain evidence="3">MAG5</strain>
    </source>
</reference>
<accession>A0A9J6ZH11</accession>
<name>A0A9J6ZH11_9BACL</name>
<keyword evidence="3" id="KW-0808">Transferase</keyword>
<dbReference type="PANTHER" id="PTHR35526">
    <property type="entry name" value="ANTI-SIGMA-F FACTOR RSBW-RELATED"/>
    <property type="match status" value="1"/>
</dbReference>
<dbReference type="KEGG" id="plig:NAG76_01785"/>
<dbReference type="CDD" id="cd16936">
    <property type="entry name" value="HATPase_RsbW-like"/>
    <property type="match status" value="1"/>
</dbReference>
<dbReference type="GO" id="GO:0004674">
    <property type="term" value="F:protein serine/threonine kinase activity"/>
    <property type="evidence" value="ECO:0007669"/>
    <property type="project" value="UniProtKB-KW"/>
</dbReference>
<dbReference type="InterPro" id="IPR003594">
    <property type="entry name" value="HATPase_dom"/>
</dbReference>
<gene>
    <name evidence="3" type="primary">rsbW</name>
    <name evidence="3" type="ORF">NAG76_01785</name>
</gene>
<dbReference type="EC" id="2.7.11.1" evidence="3"/>
<dbReference type="Proteomes" id="UP001056756">
    <property type="component" value="Chromosome"/>
</dbReference>
<proteinExistence type="predicted"/>
<evidence type="ECO:0000256" key="1">
    <source>
        <dbReference type="ARBA" id="ARBA00022527"/>
    </source>
</evidence>
<dbReference type="Pfam" id="PF13581">
    <property type="entry name" value="HATPase_c_2"/>
    <property type="match status" value="1"/>
</dbReference>
<dbReference type="Gene3D" id="3.30.565.10">
    <property type="entry name" value="Histidine kinase-like ATPase, C-terminal domain"/>
    <property type="match status" value="1"/>
</dbReference>
<feature type="domain" description="Histidine kinase/HSP90-like ATPase" evidence="2">
    <location>
        <begin position="10"/>
        <end position="138"/>
    </location>
</feature>
<keyword evidence="1" id="KW-0418">Kinase</keyword>
<evidence type="ECO:0000313" key="4">
    <source>
        <dbReference type="Proteomes" id="UP001056756"/>
    </source>
</evidence>